<dbReference type="SUPFAM" id="SSF110087">
    <property type="entry name" value="DR1885-like metal-binding protein"/>
    <property type="match status" value="1"/>
</dbReference>
<reference evidence="1 2" key="1">
    <citation type="submission" date="2023-07" db="EMBL/GenBank/DDBJ databases">
        <title>Sequencing the genomes of 1000 actinobacteria strains.</title>
        <authorList>
            <person name="Klenk H.-P."/>
        </authorList>
    </citation>
    <scope>NUCLEOTIDE SEQUENCE [LARGE SCALE GENOMIC DNA]</scope>
    <source>
        <strain evidence="1 2">DSM 44709</strain>
    </source>
</reference>
<dbReference type="EMBL" id="JAUSUZ010000001">
    <property type="protein sequence ID" value="MDQ0365140.1"/>
    <property type="molecule type" value="Genomic_DNA"/>
</dbReference>
<protein>
    <submittedName>
        <fullName evidence="1">Uncharacterized protein</fullName>
    </submittedName>
</protein>
<comment type="caution">
    <text evidence="1">The sequence shown here is derived from an EMBL/GenBank/DDBJ whole genome shotgun (WGS) entry which is preliminary data.</text>
</comment>
<name>A0AAE3VY55_9ACTN</name>
<dbReference type="Gene3D" id="2.60.40.1890">
    <property type="entry name" value="PCu(A)C copper chaperone"/>
    <property type="match status" value="1"/>
</dbReference>
<sequence length="156" mass="16582">MTAACGQPQQVLQSGAHGREAQTGDILIRGLRVQGPEGPRLESGTDAPVWLRLLSERGTDTLLAVSSGTAARVEIRWDRACDGTAEVVEHLPLTDEGSRFADAYHLRIVDLNRDVPVGMSIPLTFDFATAPTITMDVPVVPTTEVSVYPSVACAAG</sequence>
<evidence type="ECO:0000313" key="1">
    <source>
        <dbReference type="EMBL" id="MDQ0365140.1"/>
    </source>
</evidence>
<evidence type="ECO:0000313" key="2">
    <source>
        <dbReference type="Proteomes" id="UP001240236"/>
    </source>
</evidence>
<organism evidence="1 2">
    <name type="scientific">Catenuloplanes indicus</name>
    <dbReference type="NCBI Taxonomy" id="137267"/>
    <lineage>
        <taxon>Bacteria</taxon>
        <taxon>Bacillati</taxon>
        <taxon>Actinomycetota</taxon>
        <taxon>Actinomycetes</taxon>
        <taxon>Micromonosporales</taxon>
        <taxon>Micromonosporaceae</taxon>
        <taxon>Catenuloplanes</taxon>
    </lineage>
</organism>
<keyword evidence="2" id="KW-1185">Reference proteome</keyword>
<accession>A0AAE3VY55</accession>
<proteinExistence type="predicted"/>
<dbReference type="Pfam" id="PF04314">
    <property type="entry name" value="PCuAC"/>
    <property type="match status" value="1"/>
</dbReference>
<dbReference type="InterPro" id="IPR007410">
    <property type="entry name" value="LpqE-like"/>
</dbReference>
<dbReference type="RefSeq" id="WP_307237398.1">
    <property type="nucleotide sequence ID" value="NZ_JAUSUZ010000001.1"/>
</dbReference>
<gene>
    <name evidence="1" type="ORF">J2S42_001809</name>
</gene>
<dbReference type="Proteomes" id="UP001240236">
    <property type="component" value="Unassembled WGS sequence"/>
</dbReference>
<dbReference type="InterPro" id="IPR036182">
    <property type="entry name" value="PCuAC_sf"/>
</dbReference>
<dbReference type="AlphaFoldDB" id="A0AAE3VY55"/>